<keyword evidence="2" id="KW-1185">Reference proteome</keyword>
<accession>A0A345YIQ9</accession>
<dbReference type="OrthoDB" id="8912821at2"/>
<evidence type="ECO:0000313" key="2">
    <source>
        <dbReference type="Proteomes" id="UP000254508"/>
    </source>
</evidence>
<dbReference type="KEGG" id="err:DVR09_15255"/>
<name>A0A345YIQ9_9SPHN</name>
<dbReference type="Proteomes" id="UP000254508">
    <property type="component" value="Plasmid unnamed"/>
</dbReference>
<evidence type="ECO:0000313" key="1">
    <source>
        <dbReference type="EMBL" id="AXK43811.1"/>
    </source>
</evidence>
<proteinExistence type="predicted"/>
<sequence>MNLMHDTAATFDAAANWAAITAIAADGIVYISEETVAEAAKLLENAPLSNGQTVTAYHYPVEDEFAMPSFVPSFGPSLLGEDTFRQLRTLLEEESDAAVAMFDTIVELGLQISLSGKDYLGSRLKGVNGVADEVEINRSSGNLYEMFRQLGVDYDGPAGYGEIELAKFEAAVEENGWRTDMPDRLEQFIACAKRHGASTVSWG</sequence>
<reference evidence="1 2" key="1">
    <citation type="submission" date="2018-07" db="EMBL/GenBank/DDBJ databases">
        <title>Genome sequence of Erythrobacter strain YH-07, an antagonistic bacterium isolated from Yellow Sea.</title>
        <authorList>
            <person name="Tang T."/>
            <person name="Liu Q."/>
            <person name="Sun X."/>
        </authorList>
    </citation>
    <scope>NUCLEOTIDE SEQUENCE [LARGE SCALE GENOMIC DNA]</scope>
    <source>
        <strain evidence="1 2">YH-07</strain>
        <plasmid evidence="1 2">unnamed</plasmid>
    </source>
</reference>
<organism evidence="1 2">
    <name type="scientific">Erythrobacter aureus</name>
    <dbReference type="NCBI Taxonomy" id="2182384"/>
    <lineage>
        <taxon>Bacteria</taxon>
        <taxon>Pseudomonadati</taxon>
        <taxon>Pseudomonadota</taxon>
        <taxon>Alphaproteobacteria</taxon>
        <taxon>Sphingomonadales</taxon>
        <taxon>Erythrobacteraceae</taxon>
        <taxon>Erythrobacter/Porphyrobacter group</taxon>
        <taxon>Erythrobacter</taxon>
    </lineage>
</organism>
<gene>
    <name evidence="1" type="ORF">DVR09_15255</name>
</gene>
<dbReference type="EMBL" id="CP031358">
    <property type="protein sequence ID" value="AXK43811.1"/>
    <property type="molecule type" value="Genomic_DNA"/>
</dbReference>
<dbReference type="AlphaFoldDB" id="A0A345YIQ9"/>
<keyword evidence="1" id="KW-0614">Plasmid</keyword>
<protein>
    <submittedName>
        <fullName evidence="1">Uncharacterized protein</fullName>
    </submittedName>
</protein>
<geneLocation type="plasmid" evidence="1 2">
    <name>unnamed</name>
</geneLocation>